<reference evidence="1 2" key="1">
    <citation type="submission" date="2021-03" db="EMBL/GenBank/DDBJ databases">
        <title>Aliifodinibius sp. nov., a new bacterium isolated from saline soil.</title>
        <authorList>
            <person name="Galisteo C."/>
            <person name="De La Haba R."/>
            <person name="Sanchez-Porro C."/>
            <person name="Ventosa A."/>
        </authorList>
    </citation>
    <scope>NUCLEOTIDE SEQUENCE [LARGE SCALE GENOMIC DNA]</scope>
    <source>
        <strain evidence="1 2">1BSP15-2V2</strain>
    </source>
</reference>
<dbReference type="Proteomes" id="UP001207918">
    <property type="component" value="Unassembled WGS sequence"/>
</dbReference>
<organism evidence="1 2">
    <name type="scientific">Fodinibius salsisoli</name>
    <dbReference type="NCBI Taxonomy" id="2820877"/>
    <lineage>
        <taxon>Bacteria</taxon>
        <taxon>Pseudomonadati</taxon>
        <taxon>Balneolota</taxon>
        <taxon>Balneolia</taxon>
        <taxon>Balneolales</taxon>
        <taxon>Balneolaceae</taxon>
        <taxon>Fodinibius</taxon>
    </lineage>
</organism>
<dbReference type="RefSeq" id="WP_265764650.1">
    <property type="nucleotide sequence ID" value="NZ_JAGGJA010000002.1"/>
</dbReference>
<evidence type="ECO:0000313" key="2">
    <source>
        <dbReference type="Proteomes" id="UP001207918"/>
    </source>
</evidence>
<comment type="caution">
    <text evidence="1">The sequence shown here is derived from an EMBL/GenBank/DDBJ whole genome shotgun (WGS) entry which is preliminary data.</text>
</comment>
<proteinExistence type="predicted"/>
<sequence length="93" mass="10977">MKMKVAHFIHQTKKQSLDEASYSSRHSDWITTHTDWTYHSRLCGLLSPLLMDKKEALNKILYFLLLETKSHNWDIGPPDSLRQTLNFLNHCHL</sequence>
<gene>
    <name evidence="1" type="ORF">J6I44_03770</name>
</gene>
<keyword evidence="2" id="KW-1185">Reference proteome</keyword>
<dbReference type="EMBL" id="JAGGJA010000002">
    <property type="protein sequence ID" value="MCW9705952.1"/>
    <property type="molecule type" value="Genomic_DNA"/>
</dbReference>
<name>A0ABT3PJ37_9BACT</name>
<evidence type="ECO:0000313" key="1">
    <source>
        <dbReference type="EMBL" id="MCW9705952.1"/>
    </source>
</evidence>
<protein>
    <submittedName>
        <fullName evidence="1">Uncharacterized protein</fullName>
    </submittedName>
</protein>
<accession>A0ABT3PJ37</accession>